<dbReference type="EMBL" id="CAXAMN010008668">
    <property type="protein sequence ID" value="CAK9026121.1"/>
    <property type="molecule type" value="Genomic_DNA"/>
</dbReference>
<proteinExistence type="predicted"/>
<protein>
    <submittedName>
        <fullName evidence="1">Uncharacterized protein</fullName>
    </submittedName>
</protein>
<name>A0ABP0KI69_9DINO</name>
<reference evidence="1 3" key="1">
    <citation type="submission" date="2024-02" db="EMBL/GenBank/DDBJ databases">
        <authorList>
            <person name="Chen Y."/>
            <person name="Shah S."/>
            <person name="Dougan E. K."/>
            <person name="Thang M."/>
            <person name="Chan C."/>
        </authorList>
    </citation>
    <scope>NUCLEOTIDE SEQUENCE [LARGE SCALE GENOMIC DNA]</scope>
</reference>
<comment type="caution">
    <text evidence="1">The sequence shown here is derived from an EMBL/GenBank/DDBJ whole genome shotgun (WGS) entry which is preliminary data.</text>
</comment>
<dbReference type="Proteomes" id="UP001642484">
    <property type="component" value="Unassembled WGS sequence"/>
</dbReference>
<dbReference type="EMBL" id="CAXAMN010008557">
    <property type="protein sequence ID" value="CAK9025689.1"/>
    <property type="molecule type" value="Genomic_DNA"/>
</dbReference>
<gene>
    <name evidence="1" type="ORF">CCMP2556_LOCUS16090</name>
    <name evidence="2" type="ORF">CCMP2556_LOCUS16247</name>
</gene>
<evidence type="ECO:0000313" key="2">
    <source>
        <dbReference type="EMBL" id="CAK9026121.1"/>
    </source>
</evidence>
<accession>A0ABP0KI69</accession>
<evidence type="ECO:0000313" key="1">
    <source>
        <dbReference type="EMBL" id="CAK9025689.1"/>
    </source>
</evidence>
<organism evidence="1 3">
    <name type="scientific">Durusdinium trenchii</name>
    <dbReference type="NCBI Taxonomy" id="1381693"/>
    <lineage>
        <taxon>Eukaryota</taxon>
        <taxon>Sar</taxon>
        <taxon>Alveolata</taxon>
        <taxon>Dinophyceae</taxon>
        <taxon>Suessiales</taxon>
        <taxon>Symbiodiniaceae</taxon>
        <taxon>Durusdinium</taxon>
    </lineage>
</organism>
<keyword evidence="3" id="KW-1185">Reference proteome</keyword>
<sequence length="545" mass="60551">MVLMEVSDLLTHAGYPNPHRCSEEMREEALRKSQAEGPPCFSKEDVDVEDPEHEHKLMAAEAAKAADAAVAAAPEDQVLSKQVLWQKAFIAEMANQSNLKLPPQAEVEDSESQTSEDQMEVLQRLLETVTPCASTYPVTVTQATDRQRVEGKADHWTPLKGSQLVVKPANEEDCILLVANMLITPESDREESHVLLRRDDRAISSFFSSYSRQRSWSHHICLPWLDQPLKRGEFEYQVVGNAGREGSHYFVGEKKERRQLFSLVLEAFQVSWVEDDEVLSLPPGPWQDVNGLHEVVTTLPGEKVLVLCTLHYVANWSSELNRGRFTVVRDDLGLDGLADRGLQSVRALGPSQPRTLLMATVDEPPPGPHLYRVRAALTTDEESGVSLTLQGERQLALIRLPSGTGPVRPTEPVEIHDATWAEIPGMAASCSLRRPRDRVLLVYHIDCNPLSYFYEAHFTIFRRKEGAVSAQNLGFSEEFGLDMVFSDYGASSEYPVGLLVDTPGSQGPWTYYMAARVANLGTSTENPPVVVGYSGALFAMTLPSR</sequence>
<evidence type="ECO:0000313" key="3">
    <source>
        <dbReference type="Proteomes" id="UP001642484"/>
    </source>
</evidence>